<protein>
    <submittedName>
        <fullName evidence="4">Gfo/Idh/MocA family oxidoreductase</fullName>
    </submittedName>
</protein>
<dbReference type="InterPro" id="IPR043906">
    <property type="entry name" value="Gfo/Idh/MocA_OxRdtase_bact_C"/>
</dbReference>
<feature type="domain" description="Gfo/Idh/MocA-like oxidoreductase bacterial type C-terminal" evidence="3">
    <location>
        <begin position="165"/>
        <end position="267"/>
    </location>
</feature>
<dbReference type="Pfam" id="PF19051">
    <property type="entry name" value="GFO_IDH_MocA_C2"/>
    <property type="match status" value="1"/>
</dbReference>
<dbReference type="PROSITE" id="PS51318">
    <property type="entry name" value="TAT"/>
    <property type="match status" value="1"/>
</dbReference>
<evidence type="ECO:0000256" key="1">
    <source>
        <dbReference type="SAM" id="MobiDB-lite"/>
    </source>
</evidence>
<evidence type="ECO:0000313" key="4">
    <source>
        <dbReference type="EMBL" id="MDI6448811.1"/>
    </source>
</evidence>
<feature type="region of interest" description="Disordered" evidence="1">
    <location>
        <begin position="303"/>
        <end position="323"/>
    </location>
</feature>
<dbReference type="SUPFAM" id="SSF51735">
    <property type="entry name" value="NAD(P)-binding Rossmann-fold domains"/>
    <property type="match status" value="1"/>
</dbReference>
<sequence length="440" mass="49130">MKDGQITRRRFLGSAAAVAAFTVVPRHVLGGANHVAPSDKLNIACIGVGGMGASDVGQFAGENIVALCDVDWRHAAGTFERFPEARKYRDFRKMLDAEDKNIDAVSVSTPDHIHAVASMAAMQRGKHVYCQKPLCHNVYEVRRLTMAAREHGVVTQMGTQLHATTEMKTMVEMIQSGLIGKVHKVDLWSGKNWGGGTRPTDTPPVPETLDWDLWLGPAAYRPYHPTYLPGNWRRWWDFGTGTLGDMGCHIIDPAWWALDLDAPATIEAQPGPFSDETYPTKTIITWEFPARGDRPAVTVRWFDGDNRPPRPDELEEGRNLPDQGGLYYGDKGTLLLPHGSRPELIPYSKMRGIKMPDPWIRRFKQGANGHYLEWVEACKGGPKPLSNFDYAGPLTEAILLGNIAAKAGRKIEWDSAAMKVTNMPEVNEHLRRRYRQGWTL</sequence>
<dbReference type="Pfam" id="PF01408">
    <property type="entry name" value="GFO_IDH_MocA"/>
    <property type="match status" value="1"/>
</dbReference>
<reference evidence="4" key="1">
    <citation type="submission" date="2023-05" db="EMBL/GenBank/DDBJ databases">
        <title>Anaerotaeda fermentans gen. nov., sp. nov., a novel anaerobic planctomycete of the new family within the order Sedimentisphaerales isolated from Taman Peninsula, Russia.</title>
        <authorList>
            <person name="Khomyakova M.A."/>
            <person name="Merkel A.Y."/>
            <person name="Slobodkin A.I."/>
        </authorList>
    </citation>
    <scope>NUCLEOTIDE SEQUENCE</scope>
    <source>
        <strain evidence="4">M17dextr</strain>
    </source>
</reference>
<dbReference type="Gene3D" id="3.40.50.720">
    <property type="entry name" value="NAD(P)-binding Rossmann-like Domain"/>
    <property type="match status" value="1"/>
</dbReference>
<keyword evidence="5" id="KW-1185">Reference proteome</keyword>
<dbReference type="SUPFAM" id="SSF55347">
    <property type="entry name" value="Glyceraldehyde-3-phosphate dehydrogenase-like, C-terminal domain"/>
    <property type="match status" value="1"/>
</dbReference>
<evidence type="ECO:0000313" key="5">
    <source>
        <dbReference type="Proteomes" id="UP001431776"/>
    </source>
</evidence>
<evidence type="ECO:0000259" key="3">
    <source>
        <dbReference type="Pfam" id="PF19051"/>
    </source>
</evidence>
<feature type="domain" description="Gfo/Idh/MocA-like oxidoreductase N-terminal" evidence="2">
    <location>
        <begin position="41"/>
        <end position="158"/>
    </location>
</feature>
<dbReference type="RefSeq" id="WP_349244219.1">
    <property type="nucleotide sequence ID" value="NZ_JASCXX010000006.1"/>
</dbReference>
<dbReference type="InterPro" id="IPR036291">
    <property type="entry name" value="NAD(P)-bd_dom_sf"/>
</dbReference>
<comment type="caution">
    <text evidence="4">The sequence shown here is derived from an EMBL/GenBank/DDBJ whole genome shotgun (WGS) entry which is preliminary data.</text>
</comment>
<proteinExistence type="predicted"/>
<dbReference type="AlphaFoldDB" id="A0AAW6TY49"/>
<dbReference type="GO" id="GO:0000166">
    <property type="term" value="F:nucleotide binding"/>
    <property type="evidence" value="ECO:0007669"/>
    <property type="project" value="InterPro"/>
</dbReference>
<dbReference type="PANTHER" id="PTHR43818:SF10">
    <property type="entry name" value="NADH-DEPENDENT DEHYDROGENASE-RELATED"/>
    <property type="match status" value="1"/>
</dbReference>
<feature type="compositionally biased region" description="Basic and acidic residues" evidence="1">
    <location>
        <begin position="303"/>
        <end position="319"/>
    </location>
</feature>
<organism evidence="4 5">
    <name type="scientific">Anaerobaca lacustris</name>
    <dbReference type="NCBI Taxonomy" id="3044600"/>
    <lineage>
        <taxon>Bacteria</taxon>
        <taxon>Pseudomonadati</taxon>
        <taxon>Planctomycetota</taxon>
        <taxon>Phycisphaerae</taxon>
        <taxon>Sedimentisphaerales</taxon>
        <taxon>Anaerobacaceae</taxon>
        <taxon>Anaerobaca</taxon>
    </lineage>
</organism>
<dbReference type="EMBL" id="JASCXX010000006">
    <property type="protein sequence ID" value="MDI6448811.1"/>
    <property type="molecule type" value="Genomic_DNA"/>
</dbReference>
<dbReference type="InterPro" id="IPR000683">
    <property type="entry name" value="Gfo/Idh/MocA-like_OxRdtase_N"/>
</dbReference>
<gene>
    <name evidence="4" type="ORF">QJ522_07115</name>
</gene>
<dbReference type="PANTHER" id="PTHR43818">
    <property type="entry name" value="BCDNA.GH03377"/>
    <property type="match status" value="1"/>
</dbReference>
<evidence type="ECO:0000259" key="2">
    <source>
        <dbReference type="Pfam" id="PF01408"/>
    </source>
</evidence>
<dbReference type="Gene3D" id="3.30.360.10">
    <property type="entry name" value="Dihydrodipicolinate Reductase, domain 2"/>
    <property type="match status" value="1"/>
</dbReference>
<dbReference type="InterPro" id="IPR006311">
    <property type="entry name" value="TAT_signal"/>
</dbReference>
<dbReference type="Proteomes" id="UP001431776">
    <property type="component" value="Unassembled WGS sequence"/>
</dbReference>
<dbReference type="InterPro" id="IPR050463">
    <property type="entry name" value="Gfo/Idh/MocA_oxidrdct_glycsds"/>
</dbReference>
<accession>A0AAW6TY49</accession>
<name>A0AAW6TY49_9BACT</name>